<dbReference type="EMBL" id="MT631483">
    <property type="protein sequence ID" value="QNO51888.1"/>
    <property type="molecule type" value="Genomic_DNA"/>
</dbReference>
<accession>A0A7G9YV54</accession>
<evidence type="ECO:0000313" key="1">
    <source>
        <dbReference type="EMBL" id="QNO51888.1"/>
    </source>
</evidence>
<gene>
    <name evidence="1" type="ORF">HCMLNGLJ_00008</name>
</gene>
<reference evidence="1" key="1">
    <citation type="submission" date="2020-06" db="EMBL/GenBank/DDBJ databases">
        <title>Unique genomic features of the anaerobic methanotrophic archaea.</title>
        <authorList>
            <person name="Chadwick G.L."/>
            <person name="Skennerton C.T."/>
            <person name="Laso-Perez R."/>
            <person name="Leu A.O."/>
            <person name="Speth D.R."/>
            <person name="Yu H."/>
            <person name="Morgan-Lang C."/>
            <person name="Hatzenpichler R."/>
            <person name="Goudeau D."/>
            <person name="Malmstrom R."/>
            <person name="Brazelton W.J."/>
            <person name="Woyke T."/>
            <person name="Hallam S.J."/>
            <person name="Tyson G.W."/>
            <person name="Wegener G."/>
            <person name="Boetius A."/>
            <person name="Orphan V."/>
        </authorList>
    </citation>
    <scope>NUCLEOTIDE SEQUENCE</scope>
</reference>
<organism evidence="1">
    <name type="scientific">Candidatus Methanophagaceae archaeon ANME-1 ERB6</name>
    <dbReference type="NCBI Taxonomy" id="2759912"/>
    <lineage>
        <taxon>Archaea</taxon>
        <taxon>Methanobacteriati</taxon>
        <taxon>Methanobacteriota</taxon>
        <taxon>Stenosarchaea group</taxon>
        <taxon>Methanomicrobia</taxon>
        <taxon>Candidatus Methanophagales</taxon>
        <taxon>Candidatus Methanophagaceae</taxon>
    </lineage>
</organism>
<name>A0A7G9YV54_9EURY</name>
<sequence length="41" mass="4715">MVLLYIPVCKNFEEAGRRIKLSSVSHCERKNNGLILSQGFY</sequence>
<proteinExistence type="predicted"/>
<protein>
    <submittedName>
        <fullName evidence="1">Uncharacterized protein</fullName>
    </submittedName>
</protein>
<dbReference type="AlphaFoldDB" id="A0A7G9YV54"/>